<name>A0A9W8B372_9FUNG</name>
<keyword evidence="3 5" id="KW-0862">Zinc</keyword>
<evidence type="ECO:0000256" key="2">
    <source>
        <dbReference type="ARBA" id="ARBA00022723"/>
    </source>
</evidence>
<evidence type="ECO:0000313" key="7">
    <source>
        <dbReference type="EMBL" id="KAJ1972790.1"/>
    </source>
</evidence>
<dbReference type="SUPFAM" id="SSF50129">
    <property type="entry name" value="GroES-like"/>
    <property type="match status" value="1"/>
</dbReference>
<dbReference type="InterPro" id="IPR013154">
    <property type="entry name" value="ADH-like_N"/>
</dbReference>
<dbReference type="InterPro" id="IPR036291">
    <property type="entry name" value="NAD(P)-bd_dom_sf"/>
</dbReference>
<comment type="similarity">
    <text evidence="5">Belongs to the zinc-containing alcohol dehydrogenase family.</text>
</comment>
<evidence type="ECO:0000256" key="4">
    <source>
        <dbReference type="ARBA" id="ARBA00023002"/>
    </source>
</evidence>
<dbReference type="Proteomes" id="UP001151582">
    <property type="component" value="Unassembled WGS sequence"/>
</dbReference>
<dbReference type="PROSITE" id="PS00059">
    <property type="entry name" value="ADH_ZINC"/>
    <property type="match status" value="1"/>
</dbReference>
<keyword evidence="4" id="KW-0560">Oxidoreductase</keyword>
<dbReference type="InterPro" id="IPR047109">
    <property type="entry name" value="CAD-like"/>
</dbReference>
<keyword evidence="8" id="KW-1185">Reference proteome</keyword>
<dbReference type="FunFam" id="3.40.50.720:FF:000022">
    <property type="entry name" value="Cinnamyl alcohol dehydrogenase"/>
    <property type="match status" value="1"/>
</dbReference>
<dbReference type="PANTHER" id="PTHR42683">
    <property type="entry name" value="ALDEHYDE REDUCTASE"/>
    <property type="match status" value="1"/>
</dbReference>
<evidence type="ECO:0000259" key="6">
    <source>
        <dbReference type="SMART" id="SM00829"/>
    </source>
</evidence>
<evidence type="ECO:0000313" key="8">
    <source>
        <dbReference type="Proteomes" id="UP001151582"/>
    </source>
</evidence>
<comment type="cofactor">
    <cofactor evidence="1 5">
        <name>Zn(2+)</name>
        <dbReference type="ChEBI" id="CHEBI:29105"/>
    </cofactor>
</comment>
<dbReference type="SMART" id="SM00829">
    <property type="entry name" value="PKS_ER"/>
    <property type="match status" value="1"/>
</dbReference>
<dbReference type="AlphaFoldDB" id="A0A9W8B372"/>
<protein>
    <recommendedName>
        <fullName evidence="6">Enoyl reductase (ER) domain-containing protein</fullName>
    </recommendedName>
</protein>
<dbReference type="Gene3D" id="3.40.50.720">
    <property type="entry name" value="NAD(P)-binding Rossmann-like Domain"/>
    <property type="match status" value="1"/>
</dbReference>
<dbReference type="GO" id="GO:0008270">
    <property type="term" value="F:zinc ion binding"/>
    <property type="evidence" value="ECO:0007669"/>
    <property type="project" value="InterPro"/>
</dbReference>
<dbReference type="PROSITE" id="PS00065">
    <property type="entry name" value="D_2_HYDROXYACID_DH_1"/>
    <property type="match status" value="1"/>
</dbReference>
<sequence>MTVTAPKHETVHAYAVKAKGDPIAAWEYKPRPLGNNDVEIEIDHCGICGTDVHMVDNGWGMTRYPITPGHEIIGRVTSKGNAVSKLNLGDVVGVGYQAYACLKPDCPACGRGLDVSCPKGIPTSNGQYPDGHSAQGGFADSIRVDSNYAFAIPKAIDPAIAGPLMCAGATVFTPMLHNRFKSGDRVGVIGIGGLGHLAIQFAKAFGTTVTAFTTSANKVDESKKLGATNAVVMSDENQVKKAANSVDYLIITSNSKNTDWDQLASFVDYKGKLILVALPEEPLSIQAFSLLTKCMSLETSRIGGIEEIPQMLEFAAKHHIRPWVERMPMKDCGKALDKVENGRPRYRVVVSN</sequence>
<dbReference type="OrthoDB" id="1879366at2759"/>
<dbReference type="GO" id="GO:0016616">
    <property type="term" value="F:oxidoreductase activity, acting on the CH-OH group of donors, NAD or NADP as acceptor"/>
    <property type="evidence" value="ECO:0007669"/>
    <property type="project" value="InterPro"/>
</dbReference>
<organism evidence="7 8">
    <name type="scientific">Dimargaris verticillata</name>
    <dbReference type="NCBI Taxonomy" id="2761393"/>
    <lineage>
        <taxon>Eukaryota</taxon>
        <taxon>Fungi</taxon>
        <taxon>Fungi incertae sedis</taxon>
        <taxon>Zoopagomycota</taxon>
        <taxon>Kickxellomycotina</taxon>
        <taxon>Dimargaritomycetes</taxon>
        <taxon>Dimargaritales</taxon>
        <taxon>Dimargaritaceae</taxon>
        <taxon>Dimargaris</taxon>
    </lineage>
</organism>
<feature type="domain" description="Enoyl reductase (ER)" evidence="6">
    <location>
        <begin position="20"/>
        <end position="350"/>
    </location>
</feature>
<dbReference type="Pfam" id="PF08240">
    <property type="entry name" value="ADH_N"/>
    <property type="match status" value="1"/>
</dbReference>
<dbReference type="InterPro" id="IPR011032">
    <property type="entry name" value="GroES-like_sf"/>
</dbReference>
<evidence type="ECO:0000256" key="3">
    <source>
        <dbReference type="ARBA" id="ARBA00022833"/>
    </source>
</evidence>
<comment type="caution">
    <text evidence="7">The sequence shown here is derived from an EMBL/GenBank/DDBJ whole genome shotgun (WGS) entry which is preliminary data.</text>
</comment>
<keyword evidence="2 5" id="KW-0479">Metal-binding</keyword>
<dbReference type="Pfam" id="PF00107">
    <property type="entry name" value="ADH_zinc_N"/>
    <property type="match status" value="1"/>
</dbReference>
<gene>
    <name evidence="7" type="ORF">H4R34_005289</name>
</gene>
<dbReference type="EMBL" id="JANBQB010000964">
    <property type="protein sequence ID" value="KAJ1972790.1"/>
    <property type="molecule type" value="Genomic_DNA"/>
</dbReference>
<reference evidence="7" key="1">
    <citation type="submission" date="2022-07" db="EMBL/GenBank/DDBJ databases">
        <title>Phylogenomic reconstructions and comparative analyses of Kickxellomycotina fungi.</title>
        <authorList>
            <person name="Reynolds N.K."/>
            <person name="Stajich J.E."/>
            <person name="Barry K."/>
            <person name="Grigoriev I.V."/>
            <person name="Crous P."/>
            <person name="Smith M.E."/>
        </authorList>
    </citation>
    <scope>NUCLEOTIDE SEQUENCE</scope>
    <source>
        <strain evidence="7">RSA 567</strain>
    </source>
</reference>
<dbReference type="InterPro" id="IPR013149">
    <property type="entry name" value="ADH-like_C"/>
</dbReference>
<dbReference type="CDD" id="cd05283">
    <property type="entry name" value="CAD1"/>
    <property type="match status" value="1"/>
</dbReference>
<dbReference type="InterPro" id="IPR020843">
    <property type="entry name" value="ER"/>
</dbReference>
<dbReference type="InterPro" id="IPR029752">
    <property type="entry name" value="D-isomer_DH_CS1"/>
</dbReference>
<evidence type="ECO:0000256" key="1">
    <source>
        <dbReference type="ARBA" id="ARBA00001947"/>
    </source>
</evidence>
<dbReference type="InterPro" id="IPR002328">
    <property type="entry name" value="ADH_Zn_CS"/>
</dbReference>
<evidence type="ECO:0000256" key="5">
    <source>
        <dbReference type="RuleBase" id="RU361277"/>
    </source>
</evidence>
<dbReference type="SUPFAM" id="SSF51735">
    <property type="entry name" value="NAD(P)-binding Rossmann-fold domains"/>
    <property type="match status" value="1"/>
</dbReference>
<dbReference type="Gene3D" id="3.90.180.10">
    <property type="entry name" value="Medium-chain alcohol dehydrogenases, catalytic domain"/>
    <property type="match status" value="1"/>
</dbReference>
<proteinExistence type="inferred from homology"/>
<accession>A0A9W8B372</accession>